<protein>
    <submittedName>
        <fullName evidence="1">Uncharacterized protein</fullName>
    </submittedName>
</protein>
<sequence>MPQKVASSWRSSSDVQMCGALQQGNDTTINSCAIAKETKTRDSSGFFFSCEISIQLQESKGKELSFPLLQTSTSSSFPPFSDSFDFPLEFLQSKHSPSVFVLSTTI</sequence>
<organism evidence="1 2">
    <name type="scientific">Paspalum vaginatum</name>
    <name type="common">seashore paspalum</name>
    <dbReference type="NCBI Taxonomy" id="158149"/>
    <lineage>
        <taxon>Eukaryota</taxon>
        <taxon>Viridiplantae</taxon>
        <taxon>Streptophyta</taxon>
        <taxon>Embryophyta</taxon>
        <taxon>Tracheophyta</taxon>
        <taxon>Spermatophyta</taxon>
        <taxon>Magnoliopsida</taxon>
        <taxon>Liliopsida</taxon>
        <taxon>Poales</taxon>
        <taxon>Poaceae</taxon>
        <taxon>PACMAD clade</taxon>
        <taxon>Panicoideae</taxon>
        <taxon>Andropogonodae</taxon>
        <taxon>Paspaleae</taxon>
        <taxon>Paspalinae</taxon>
        <taxon>Paspalum</taxon>
    </lineage>
</organism>
<name>A0A9W7XBD3_9POAL</name>
<dbReference type="Proteomes" id="UP001164776">
    <property type="component" value="Unassembled WGS sequence"/>
</dbReference>
<dbReference type="AlphaFoldDB" id="A0A9W7XBD3"/>
<proteinExistence type="predicted"/>
<keyword evidence="2" id="KW-1185">Reference proteome</keyword>
<accession>A0A9W7XBD3</accession>
<dbReference type="EMBL" id="MU629702">
    <property type="protein sequence ID" value="KAJ1255451.1"/>
    <property type="molecule type" value="Genomic_DNA"/>
</dbReference>
<evidence type="ECO:0000313" key="1">
    <source>
        <dbReference type="EMBL" id="KAJ1255451.1"/>
    </source>
</evidence>
<comment type="caution">
    <text evidence="1">The sequence shown here is derived from an EMBL/GenBank/DDBJ whole genome shotgun (WGS) entry which is preliminary data.</text>
</comment>
<gene>
    <name evidence="1" type="ORF">BS78_K218100</name>
</gene>
<reference evidence="1 2" key="1">
    <citation type="submission" date="2022-10" db="EMBL/GenBank/DDBJ databases">
        <title>WGS assembly of Paspalum vaginatum 540-79.</title>
        <authorList>
            <person name="Sun G."/>
            <person name="Wase N."/>
            <person name="Shu S."/>
            <person name="Jenkins J."/>
            <person name="Zhou B."/>
            <person name="Torres-Rodriguez J."/>
            <person name="Chen C."/>
            <person name="Sandor L."/>
            <person name="Plott C."/>
            <person name="Yoshinga Y."/>
            <person name="Daum C."/>
            <person name="Qi P."/>
            <person name="Barry K."/>
            <person name="Lipzen A."/>
            <person name="Berry L."/>
            <person name="Pedersen C."/>
            <person name="Gottilla T."/>
            <person name="Foltz A."/>
            <person name="Yu H."/>
            <person name="O'Malley R."/>
            <person name="Zhang C."/>
            <person name="Devos K."/>
            <person name="Sigmon B."/>
            <person name="Yu B."/>
            <person name="Obata T."/>
            <person name="Schmutz J."/>
            <person name="Schnable J."/>
        </authorList>
    </citation>
    <scope>NUCLEOTIDE SEQUENCE [LARGE SCALE GENOMIC DNA]</scope>
    <source>
        <strain evidence="2">cv. 540-79</strain>
    </source>
</reference>
<evidence type="ECO:0000313" key="2">
    <source>
        <dbReference type="Proteomes" id="UP001164776"/>
    </source>
</evidence>